<dbReference type="InterPro" id="IPR020846">
    <property type="entry name" value="MFS_dom"/>
</dbReference>
<evidence type="ECO:0000256" key="5">
    <source>
        <dbReference type="SAM" id="Phobius"/>
    </source>
</evidence>
<dbReference type="InterPro" id="IPR011701">
    <property type="entry name" value="MFS"/>
</dbReference>
<name>A0ABY8W4M7_9ACTN</name>
<feature type="transmembrane region" description="Helical" evidence="5">
    <location>
        <begin position="57"/>
        <end position="76"/>
    </location>
</feature>
<feature type="domain" description="Major facilitator superfamily (MFS) profile" evidence="6">
    <location>
        <begin position="1"/>
        <end position="448"/>
    </location>
</feature>
<dbReference type="RefSeq" id="WP_284914018.1">
    <property type="nucleotide sequence ID" value="NZ_CP126980.1"/>
</dbReference>
<keyword evidence="4 5" id="KW-0472">Membrane</keyword>
<feature type="transmembrane region" description="Helical" evidence="5">
    <location>
        <begin position="27"/>
        <end position="45"/>
    </location>
</feature>
<dbReference type="PANTHER" id="PTHR42718">
    <property type="entry name" value="MAJOR FACILITATOR SUPERFAMILY MULTIDRUG TRANSPORTER MFSC"/>
    <property type="match status" value="1"/>
</dbReference>
<organism evidence="7 8">
    <name type="scientific">Actinoplanes oblitus</name>
    <dbReference type="NCBI Taxonomy" id="3040509"/>
    <lineage>
        <taxon>Bacteria</taxon>
        <taxon>Bacillati</taxon>
        <taxon>Actinomycetota</taxon>
        <taxon>Actinomycetes</taxon>
        <taxon>Micromonosporales</taxon>
        <taxon>Micromonosporaceae</taxon>
        <taxon>Actinoplanes</taxon>
    </lineage>
</organism>
<feature type="transmembrane region" description="Helical" evidence="5">
    <location>
        <begin position="383"/>
        <end position="405"/>
    </location>
</feature>
<feature type="transmembrane region" description="Helical" evidence="5">
    <location>
        <begin position="351"/>
        <end position="371"/>
    </location>
</feature>
<gene>
    <name evidence="7" type="ORF">ACTOB_004769</name>
</gene>
<evidence type="ECO:0000313" key="8">
    <source>
        <dbReference type="Proteomes" id="UP001240150"/>
    </source>
</evidence>
<evidence type="ECO:0000313" key="7">
    <source>
        <dbReference type="EMBL" id="WIM92811.1"/>
    </source>
</evidence>
<dbReference type="InterPro" id="IPR036259">
    <property type="entry name" value="MFS_trans_sf"/>
</dbReference>
<dbReference type="EMBL" id="CP126980">
    <property type="protein sequence ID" value="WIM92811.1"/>
    <property type="molecule type" value="Genomic_DNA"/>
</dbReference>
<accession>A0ABY8W4M7</accession>
<feature type="transmembrane region" description="Helical" evidence="5">
    <location>
        <begin position="180"/>
        <end position="201"/>
    </location>
</feature>
<dbReference type="CDD" id="cd17321">
    <property type="entry name" value="MFS_MMR_MDR_like"/>
    <property type="match status" value="1"/>
</dbReference>
<evidence type="ECO:0000256" key="2">
    <source>
        <dbReference type="ARBA" id="ARBA00022692"/>
    </source>
</evidence>
<dbReference type="Gene3D" id="1.20.1250.20">
    <property type="entry name" value="MFS general substrate transporter like domains"/>
    <property type="match status" value="1"/>
</dbReference>
<feature type="transmembrane region" description="Helical" evidence="5">
    <location>
        <begin position="251"/>
        <end position="275"/>
    </location>
</feature>
<feature type="transmembrane region" description="Helical" evidence="5">
    <location>
        <begin position="115"/>
        <end position="139"/>
    </location>
</feature>
<sequence length="452" mass="46746">MTILDFFIVNVAIPSIQEDLRANAAEIQLVVAGYGLAYAIGLITGGRLGDIVGRRRMFAIGLLAFVLSSAACGLAPTATMLVAARVLQGLSAAMLFPQVLSILNVTYTGRDRAPAFTAFGVTLGLAAVCGQLIGGLLIYADVLGLSWRSCFLINVPVGLAALALTRPLVPESRSDTARKLDLGGVALSTVGLVLLLFPLVQGRQAGWPAWAFVSLALSVVVLALFVRYEWRLAARGGAPLVEPKLFGESSFVAGITIVLAFYAGLASLFLVLAVYLQEGERFDALRAGVTFVPLAVGFFLTSVNATRLAKLFGRQALAIGAVLMALSYAVLIPVVGSAGAHVSGWSLAPGLLLNGLGEGAVMGPIIALVLAGVKPEYAGSASGVLTTVQQIAGALGVAVIGIIFYGALGTHPQGATVYAHAFQRGMVYTLVLVVLVAVLVQFLPKADRAAGS</sequence>
<dbReference type="SUPFAM" id="SSF103473">
    <property type="entry name" value="MFS general substrate transporter"/>
    <property type="match status" value="1"/>
</dbReference>
<dbReference type="Pfam" id="PF07690">
    <property type="entry name" value="MFS_1"/>
    <property type="match status" value="1"/>
</dbReference>
<feature type="transmembrane region" description="Helical" evidence="5">
    <location>
        <begin position="317"/>
        <end position="339"/>
    </location>
</feature>
<dbReference type="PROSITE" id="PS50850">
    <property type="entry name" value="MFS"/>
    <property type="match status" value="1"/>
</dbReference>
<keyword evidence="3 5" id="KW-1133">Transmembrane helix</keyword>
<dbReference type="Proteomes" id="UP001240150">
    <property type="component" value="Chromosome"/>
</dbReference>
<keyword evidence="2 5" id="KW-0812">Transmembrane</keyword>
<evidence type="ECO:0000256" key="1">
    <source>
        <dbReference type="ARBA" id="ARBA00004651"/>
    </source>
</evidence>
<evidence type="ECO:0000259" key="6">
    <source>
        <dbReference type="PROSITE" id="PS50850"/>
    </source>
</evidence>
<feature type="transmembrane region" description="Helical" evidence="5">
    <location>
        <begin position="145"/>
        <end position="168"/>
    </location>
</feature>
<protein>
    <submittedName>
        <fullName evidence="7">MFS transporter</fullName>
    </submittedName>
</protein>
<proteinExistence type="predicted"/>
<feature type="transmembrane region" description="Helical" evidence="5">
    <location>
        <begin position="287"/>
        <end position="305"/>
    </location>
</feature>
<feature type="transmembrane region" description="Helical" evidence="5">
    <location>
        <begin position="207"/>
        <end position="230"/>
    </location>
</feature>
<feature type="transmembrane region" description="Helical" evidence="5">
    <location>
        <begin position="425"/>
        <end position="443"/>
    </location>
</feature>
<evidence type="ECO:0000256" key="3">
    <source>
        <dbReference type="ARBA" id="ARBA00022989"/>
    </source>
</evidence>
<dbReference type="Gene3D" id="1.20.1720.10">
    <property type="entry name" value="Multidrug resistance protein D"/>
    <property type="match status" value="1"/>
</dbReference>
<evidence type="ECO:0000256" key="4">
    <source>
        <dbReference type="ARBA" id="ARBA00023136"/>
    </source>
</evidence>
<dbReference type="PANTHER" id="PTHR42718:SF39">
    <property type="entry name" value="ACTINORHODIN TRANSPORTER-RELATED"/>
    <property type="match status" value="1"/>
</dbReference>
<reference evidence="7 8" key="1">
    <citation type="submission" date="2023-06" db="EMBL/GenBank/DDBJ databases">
        <authorList>
            <person name="Yushchuk O."/>
            <person name="Binda E."/>
            <person name="Ruckert-Reed C."/>
            <person name="Fedorenko V."/>
            <person name="Kalinowski J."/>
            <person name="Marinelli F."/>
        </authorList>
    </citation>
    <scope>NUCLEOTIDE SEQUENCE [LARGE SCALE GENOMIC DNA]</scope>
    <source>
        <strain evidence="7 8">NRRL 3884</strain>
    </source>
</reference>
<comment type="subcellular location">
    <subcellularLocation>
        <location evidence="1">Cell membrane</location>
        <topology evidence="1">Multi-pass membrane protein</topology>
    </subcellularLocation>
</comment>
<keyword evidence="8" id="KW-1185">Reference proteome</keyword>